<name>A0AA88V9S7_9ASTE</name>
<dbReference type="EMBL" id="JAVXUP010002503">
    <property type="protein sequence ID" value="KAK3002928.1"/>
    <property type="molecule type" value="Genomic_DNA"/>
</dbReference>
<protein>
    <submittedName>
        <fullName evidence="5">Uncharacterized protein</fullName>
    </submittedName>
</protein>
<dbReference type="AlphaFoldDB" id="A0AA88V9S7"/>
<dbReference type="GO" id="GO:0005576">
    <property type="term" value="C:extracellular region"/>
    <property type="evidence" value="ECO:0007669"/>
    <property type="project" value="UniProtKB-SubCell"/>
</dbReference>
<gene>
    <name evidence="5" type="ORF">RJ639_018771</name>
</gene>
<reference evidence="5" key="1">
    <citation type="submission" date="2022-12" db="EMBL/GenBank/DDBJ databases">
        <title>Draft genome assemblies for two species of Escallonia (Escalloniales).</title>
        <authorList>
            <person name="Chanderbali A."/>
            <person name="Dervinis C."/>
            <person name="Anghel I."/>
            <person name="Soltis D."/>
            <person name="Soltis P."/>
            <person name="Zapata F."/>
        </authorList>
    </citation>
    <scope>NUCLEOTIDE SEQUENCE</scope>
    <source>
        <strain evidence="5">UCBG64.0493</strain>
        <tissue evidence="5">Leaf</tissue>
    </source>
</reference>
<dbReference type="Pfam" id="PF24300">
    <property type="entry name" value="KWL1"/>
    <property type="match status" value="1"/>
</dbReference>
<evidence type="ECO:0000256" key="4">
    <source>
        <dbReference type="ARBA" id="ARBA00022729"/>
    </source>
</evidence>
<sequence length="226" mass="25202">MRLLRHKAKKTGDQTCGHGSDEFAKESLYYSHISQAIVMEEKDTVRDNKNQWCNWVVLVGVVVALEAERVMTELGHWDKDSLIIAMILVMKNQLLNVNNPEFFSNSKIRTIMGHIGTAAALLNLWQSPCQCDGLYRSDDLLIVALWTGWFEDYDRCLRKITISANVKSVTAEVLDECDSSMGCDKDHAYQPPYANNVVGASSAVWKALGVSRDKWGGGLNVTSSDA</sequence>
<comment type="similarity">
    <text evidence="2">Belongs to the kiwellin family.</text>
</comment>
<keyword evidence="6" id="KW-1185">Reference proteome</keyword>
<accession>A0AA88V9S7</accession>
<dbReference type="InterPro" id="IPR036908">
    <property type="entry name" value="RlpA-like_sf"/>
</dbReference>
<dbReference type="PANTHER" id="PTHR33191">
    <property type="entry name" value="RIPENING-RELATED PROTEIN 2-RELATED"/>
    <property type="match status" value="1"/>
</dbReference>
<dbReference type="Gene3D" id="2.40.40.10">
    <property type="entry name" value="RlpA-like domain"/>
    <property type="match status" value="1"/>
</dbReference>
<evidence type="ECO:0000313" key="5">
    <source>
        <dbReference type="EMBL" id="KAK3002928.1"/>
    </source>
</evidence>
<dbReference type="PANTHER" id="PTHR33191:SF58">
    <property type="entry name" value="RIPENING-RELATED PROTEIN 1"/>
    <property type="match status" value="1"/>
</dbReference>
<comment type="subcellular location">
    <subcellularLocation>
        <location evidence="1">Secreted</location>
    </subcellularLocation>
</comment>
<evidence type="ECO:0000256" key="1">
    <source>
        <dbReference type="ARBA" id="ARBA00004613"/>
    </source>
</evidence>
<dbReference type="SUPFAM" id="SSF50685">
    <property type="entry name" value="Barwin-like endoglucanases"/>
    <property type="match status" value="1"/>
</dbReference>
<comment type="caution">
    <text evidence="5">The sequence shown here is derived from an EMBL/GenBank/DDBJ whole genome shotgun (WGS) entry which is preliminary data.</text>
</comment>
<dbReference type="InterPro" id="IPR039271">
    <property type="entry name" value="Kiwellin-like"/>
</dbReference>
<dbReference type="CDD" id="cd22270">
    <property type="entry name" value="DPBB_kiwellin-like"/>
    <property type="match status" value="1"/>
</dbReference>
<organism evidence="5 6">
    <name type="scientific">Escallonia herrerae</name>
    <dbReference type="NCBI Taxonomy" id="1293975"/>
    <lineage>
        <taxon>Eukaryota</taxon>
        <taxon>Viridiplantae</taxon>
        <taxon>Streptophyta</taxon>
        <taxon>Embryophyta</taxon>
        <taxon>Tracheophyta</taxon>
        <taxon>Spermatophyta</taxon>
        <taxon>Magnoliopsida</taxon>
        <taxon>eudicotyledons</taxon>
        <taxon>Gunneridae</taxon>
        <taxon>Pentapetalae</taxon>
        <taxon>asterids</taxon>
        <taxon>campanulids</taxon>
        <taxon>Escalloniales</taxon>
        <taxon>Escalloniaceae</taxon>
        <taxon>Escallonia</taxon>
    </lineage>
</organism>
<keyword evidence="3" id="KW-0964">Secreted</keyword>
<keyword evidence="4" id="KW-0732">Signal</keyword>
<evidence type="ECO:0000313" key="6">
    <source>
        <dbReference type="Proteomes" id="UP001188597"/>
    </source>
</evidence>
<proteinExistence type="inferred from homology"/>
<evidence type="ECO:0000256" key="3">
    <source>
        <dbReference type="ARBA" id="ARBA00022525"/>
    </source>
</evidence>
<evidence type="ECO:0000256" key="2">
    <source>
        <dbReference type="ARBA" id="ARBA00005592"/>
    </source>
</evidence>
<dbReference type="Proteomes" id="UP001188597">
    <property type="component" value="Unassembled WGS sequence"/>
</dbReference>